<evidence type="ECO:0000313" key="1">
    <source>
        <dbReference type="EnsemblMetazoa" id="BGLB024207-PA"/>
    </source>
</evidence>
<gene>
    <name evidence="1" type="primary">106066259</name>
</gene>
<reference evidence="1" key="1">
    <citation type="submission" date="2020-05" db="UniProtKB">
        <authorList>
            <consortium name="EnsemblMetazoa"/>
        </authorList>
    </citation>
    <scope>IDENTIFICATION</scope>
    <source>
        <strain evidence="1">BB02</strain>
    </source>
</reference>
<dbReference type="EnsemblMetazoa" id="BGLB024207-RA">
    <property type="protein sequence ID" value="BGLB024207-PA"/>
    <property type="gene ID" value="BGLB024207"/>
</dbReference>
<organism evidence="1 2">
    <name type="scientific">Biomphalaria glabrata</name>
    <name type="common">Bloodfluke planorb</name>
    <name type="synonym">Freshwater snail</name>
    <dbReference type="NCBI Taxonomy" id="6526"/>
    <lineage>
        <taxon>Eukaryota</taxon>
        <taxon>Metazoa</taxon>
        <taxon>Spiralia</taxon>
        <taxon>Lophotrochozoa</taxon>
        <taxon>Mollusca</taxon>
        <taxon>Gastropoda</taxon>
        <taxon>Heterobranchia</taxon>
        <taxon>Euthyneura</taxon>
        <taxon>Panpulmonata</taxon>
        <taxon>Hygrophila</taxon>
        <taxon>Lymnaeoidea</taxon>
        <taxon>Planorbidae</taxon>
        <taxon>Biomphalaria</taxon>
    </lineage>
</organism>
<dbReference type="Gene3D" id="3.10.450.40">
    <property type="match status" value="1"/>
</dbReference>
<dbReference type="AlphaFoldDB" id="A0A2C9KW96"/>
<dbReference type="SUPFAM" id="SSF54416">
    <property type="entry name" value="Amine oxidase N-terminal region"/>
    <property type="match status" value="1"/>
</dbReference>
<evidence type="ECO:0000313" key="2">
    <source>
        <dbReference type="Proteomes" id="UP000076420"/>
    </source>
</evidence>
<name>A0A2C9KW96_BIOGL</name>
<dbReference type="InterPro" id="IPR016182">
    <property type="entry name" value="Cu_amine_oxidase_N-reg"/>
</dbReference>
<protein>
    <submittedName>
        <fullName evidence="1">Uncharacterized protein</fullName>
    </submittedName>
</protein>
<dbReference type="VEuPathDB" id="VectorBase:BGLB024207"/>
<proteinExistence type="predicted"/>
<dbReference type="VEuPathDB" id="VectorBase:BGLAX_034349"/>
<dbReference type="GO" id="GO:0009308">
    <property type="term" value="P:amine metabolic process"/>
    <property type="evidence" value="ECO:0007669"/>
    <property type="project" value="InterPro"/>
</dbReference>
<dbReference type="KEGG" id="bgt:106066259"/>
<dbReference type="GO" id="GO:0005507">
    <property type="term" value="F:copper ion binding"/>
    <property type="evidence" value="ECO:0007669"/>
    <property type="project" value="InterPro"/>
</dbReference>
<sequence>MMDLFLPKKADVLNYLNGTIATDLNRSARVIMFRGDKVPAVVEEWKCGPLQNIYSCQLLSSTETSTKNPVEFSLRYKYLF</sequence>
<dbReference type="Proteomes" id="UP000076420">
    <property type="component" value="Unassembled WGS sequence"/>
</dbReference>
<dbReference type="GO" id="GO:0008131">
    <property type="term" value="F:primary methylamine oxidase activity"/>
    <property type="evidence" value="ECO:0007669"/>
    <property type="project" value="InterPro"/>
</dbReference>
<accession>A0A2C9KW96</accession>
<dbReference type="GO" id="GO:0048038">
    <property type="term" value="F:quinone binding"/>
    <property type="evidence" value="ECO:0007669"/>
    <property type="project" value="InterPro"/>
</dbReference>